<gene>
    <name evidence="1" type="primary">Acey_s0236.g3226</name>
    <name evidence="1" type="ORF">Y032_0236g3226</name>
</gene>
<dbReference type="EMBL" id="JARK01001572">
    <property type="protein sequence ID" value="EYB89105.1"/>
    <property type="molecule type" value="Genomic_DNA"/>
</dbReference>
<sequence length="72" mass="8199">MRVPPRTVFVIQPLKTMAKPLSNPWRSVIGLRRFVEEIPSLFDVLNPVYLKCPKTVSKPVFRDGVCTSLMVV</sequence>
<comment type="caution">
    <text evidence="1">The sequence shown here is derived from an EMBL/GenBank/DDBJ whole genome shotgun (WGS) entry which is preliminary data.</text>
</comment>
<evidence type="ECO:0000313" key="1">
    <source>
        <dbReference type="EMBL" id="EYB89105.1"/>
    </source>
</evidence>
<reference evidence="2" key="1">
    <citation type="journal article" date="2015" name="Nat. Genet.">
        <title>The genome and transcriptome of the zoonotic hookworm Ancylostoma ceylanicum identify infection-specific gene families.</title>
        <authorList>
            <person name="Schwarz E.M."/>
            <person name="Hu Y."/>
            <person name="Antoshechkin I."/>
            <person name="Miller M.M."/>
            <person name="Sternberg P.W."/>
            <person name="Aroian R.V."/>
        </authorList>
    </citation>
    <scope>NUCLEOTIDE SEQUENCE</scope>
    <source>
        <strain evidence="2">HY135</strain>
    </source>
</reference>
<organism evidence="1 2">
    <name type="scientific">Ancylostoma ceylanicum</name>
    <dbReference type="NCBI Taxonomy" id="53326"/>
    <lineage>
        <taxon>Eukaryota</taxon>
        <taxon>Metazoa</taxon>
        <taxon>Ecdysozoa</taxon>
        <taxon>Nematoda</taxon>
        <taxon>Chromadorea</taxon>
        <taxon>Rhabditida</taxon>
        <taxon>Rhabditina</taxon>
        <taxon>Rhabditomorpha</taxon>
        <taxon>Strongyloidea</taxon>
        <taxon>Ancylostomatidae</taxon>
        <taxon>Ancylostomatinae</taxon>
        <taxon>Ancylostoma</taxon>
    </lineage>
</organism>
<proteinExistence type="predicted"/>
<keyword evidence="2" id="KW-1185">Reference proteome</keyword>
<accession>A0A016SEW0</accession>
<protein>
    <submittedName>
        <fullName evidence="1">Uncharacterized protein</fullName>
    </submittedName>
</protein>
<name>A0A016SEW0_9BILA</name>
<evidence type="ECO:0000313" key="2">
    <source>
        <dbReference type="Proteomes" id="UP000024635"/>
    </source>
</evidence>
<dbReference type="Proteomes" id="UP000024635">
    <property type="component" value="Unassembled WGS sequence"/>
</dbReference>
<dbReference type="AlphaFoldDB" id="A0A016SEW0"/>